<feature type="signal peptide" evidence="1">
    <location>
        <begin position="1"/>
        <end position="20"/>
    </location>
</feature>
<dbReference type="InterPro" id="IPR050643">
    <property type="entry name" value="Periplasmic_pilus_chap"/>
</dbReference>
<dbReference type="InterPro" id="IPR013783">
    <property type="entry name" value="Ig-like_fold"/>
</dbReference>
<dbReference type="InterPro" id="IPR016147">
    <property type="entry name" value="Pili_assmbl_chaperone_N"/>
</dbReference>
<dbReference type="PANTHER" id="PTHR30251:SF4">
    <property type="entry name" value="SLR1668 PROTEIN"/>
    <property type="match status" value="1"/>
</dbReference>
<dbReference type="GO" id="GO:0030288">
    <property type="term" value="C:outer membrane-bounded periplasmic space"/>
    <property type="evidence" value="ECO:0007669"/>
    <property type="project" value="InterPro"/>
</dbReference>
<evidence type="ECO:0000259" key="2">
    <source>
        <dbReference type="Pfam" id="PF00345"/>
    </source>
</evidence>
<dbReference type="AlphaFoldDB" id="A0AAP4D5U2"/>
<proteinExistence type="predicted"/>
<evidence type="ECO:0000256" key="1">
    <source>
        <dbReference type="SAM" id="SignalP"/>
    </source>
</evidence>
<evidence type="ECO:0000313" key="3">
    <source>
        <dbReference type="EMBL" id="MDF1587093.1"/>
    </source>
</evidence>
<dbReference type="Pfam" id="PF00345">
    <property type="entry name" value="PapD_N"/>
    <property type="match status" value="1"/>
</dbReference>
<dbReference type="Proteomes" id="UP001301140">
    <property type="component" value="Unassembled WGS sequence"/>
</dbReference>
<reference evidence="3 4" key="1">
    <citation type="submission" date="2023-03" db="EMBL/GenBank/DDBJ databases">
        <title>YIM 152171 draft genome.</title>
        <authorList>
            <person name="Yang Z."/>
        </authorList>
    </citation>
    <scope>NUCLEOTIDE SEQUENCE [LARGE SCALE GENOMIC DNA]</scope>
    <source>
        <strain evidence="3 4">YIM 152171</strain>
    </source>
</reference>
<feature type="chain" id="PRO_5042931172" evidence="1">
    <location>
        <begin position="21"/>
        <end position="233"/>
    </location>
</feature>
<gene>
    <name evidence="3" type="ORF">PZ740_11965</name>
</gene>
<dbReference type="GO" id="GO:0071555">
    <property type="term" value="P:cell wall organization"/>
    <property type="evidence" value="ECO:0007669"/>
    <property type="project" value="InterPro"/>
</dbReference>
<sequence>MRALLPLILAAALGAPAAMAGSLGVSPVRVELAPGQRAASVTLRNDGAEPVMVQVEPRAWVGSAQLEALEPTRGLVAVPPMLTVEPGERRVVRVARRAAEPPAREESFRLLLTEVPLAGEGALGVRFALRLSIPVFVQPQAAAAEPAWRLERAGEDLVLRLANRGNAHLRIERLLLHDAGGAELVAVPGPAYVLAGREESWRLDGLARLHPRLALRGETSLGPIDLELPAQGG</sequence>
<protein>
    <submittedName>
        <fullName evidence="3">Fimbria/pilus periplasmic chaperone</fullName>
    </submittedName>
</protein>
<organism evidence="3 4">
    <name type="scientific">Marinimicrococcus flavescens</name>
    <dbReference type="NCBI Taxonomy" id="3031815"/>
    <lineage>
        <taxon>Bacteria</taxon>
        <taxon>Pseudomonadati</taxon>
        <taxon>Pseudomonadota</taxon>
        <taxon>Alphaproteobacteria</taxon>
        <taxon>Geminicoccales</taxon>
        <taxon>Geminicoccaceae</taxon>
        <taxon>Marinimicrococcus</taxon>
    </lineage>
</organism>
<evidence type="ECO:0000313" key="4">
    <source>
        <dbReference type="Proteomes" id="UP001301140"/>
    </source>
</evidence>
<dbReference type="SUPFAM" id="SSF49354">
    <property type="entry name" value="PapD-like"/>
    <property type="match status" value="1"/>
</dbReference>
<accession>A0AAP4D5U2</accession>
<dbReference type="InterPro" id="IPR008962">
    <property type="entry name" value="PapD-like_sf"/>
</dbReference>
<keyword evidence="4" id="KW-1185">Reference proteome</keyword>
<keyword evidence="1" id="KW-0732">Signal</keyword>
<feature type="domain" description="Pili assembly chaperone N-terminal" evidence="2">
    <location>
        <begin position="23"/>
        <end position="141"/>
    </location>
</feature>
<name>A0AAP4D5U2_9PROT</name>
<dbReference type="Gene3D" id="2.60.40.10">
    <property type="entry name" value="Immunoglobulins"/>
    <property type="match status" value="1"/>
</dbReference>
<dbReference type="EMBL" id="JARGEQ010000121">
    <property type="protein sequence ID" value="MDF1587093.1"/>
    <property type="molecule type" value="Genomic_DNA"/>
</dbReference>
<dbReference type="PANTHER" id="PTHR30251">
    <property type="entry name" value="PILUS ASSEMBLY CHAPERONE"/>
    <property type="match status" value="1"/>
</dbReference>
<comment type="caution">
    <text evidence="3">The sequence shown here is derived from an EMBL/GenBank/DDBJ whole genome shotgun (WGS) entry which is preliminary data.</text>
</comment>
<dbReference type="RefSeq" id="WP_327789516.1">
    <property type="nucleotide sequence ID" value="NZ_JARGEQ010000121.1"/>
</dbReference>